<reference evidence="1 2" key="1">
    <citation type="submission" date="2021-02" db="EMBL/GenBank/DDBJ databases">
        <title>Cotonvirus japonicus, which uses Golgi apparatus of host cells for its virion factory, phylogenetically links tailed tupanvirus and icosahedral mimivirus.</title>
        <authorList>
            <person name="Takahashi H."/>
            <person name="Fukaya S."/>
            <person name="Song C."/>
            <person name="Murata K."/>
            <person name="Takemura M."/>
        </authorList>
    </citation>
    <scope>NUCLEOTIDE SEQUENCE [LARGE SCALE GENOMIC DNA]</scope>
</reference>
<dbReference type="GeneID" id="80558020"/>
<name>A0ABM7NRM4_9VIRU</name>
<evidence type="ECO:0000313" key="2">
    <source>
        <dbReference type="Proteomes" id="UP001321479"/>
    </source>
</evidence>
<proteinExistence type="predicted"/>
<dbReference type="Proteomes" id="UP001321479">
    <property type="component" value="Segment"/>
</dbReference>
<dbReference type="EMBL" id="AP024483">
    <property type="protein sequence ID" value="BCS82815.1"/>
    <property type="molecule type" value="Genomic_DNA"/>
</dbReference>
<accession>A0ABM7NRM4</accession>
<keyword evidence="2" id="KW-1185">Reference proteome</keyword>
<protein>
    <submittedName>
        <fullName evidence="1">Uncharacterized protein</fullName>
    </submittedName>
</protein>
<organism evidence="1 2">
    <name type="scientific">Cotonvirus japonicus</name>
    <dbReference type="NCBI Taxonomy" id="2811091"/>
    <lineage>
        <taxon>Viruses</taxon>
        <taxon>Varidnaviria</taxon>
        <taxon>Bamfordvirae</taxon>
        <taxon>Nucleocytoviricota</taxon>
        <taxon>Megaviricetes</taxon>
        <taxon>Imitervirales</taxon>
        <taxon>Mimiviridae</taxon>
        <taxon>Megamimivirinae</taxon>
        <taxon>Cotonvirus</taxon>
        <taxon>Cotonvirus japonicum</taxon>
    </lineage>
</organism>
<dbReference type="RefSeq" id="YP_010841423.1">
    <property type="nucleotide sequence ID" value="NC_079139.1"/>
</dbReference>
<evidence type="ECO:0000313" key="1">
    <source>
        <dbReference type="EMBL" id="BCS82815.1"/>
    </source>
</evidence>
<sequence length="100" mass="11659">MQFTATTCWVGPYGVLVPNSIDNVVAEDGYNTLYKDGSETEKFCLNAEPMSSTIYRAKYAIYNETDGLWYHKTIEKIEEFEELEEFKELEEIENLKNLKK</sequence>